<dbReference type="GO" id="GO:0097193">
    <property type="term" value="P:intrinsic apoptotic signaling pathway"/>
    <property type="evidence" value="ECO:0007669"/>
    <property type="project" value="InterPro"/>
</dbReference>
<keyword evidence="3" id="KW-0999">Mitochondrion inner membrane</keyword>
<protein>
    <submittedName>
        <fullName evidence="8">Uncharacterized protein</fullName>
    </submittedName>
</protein>
<keyword evidence="4" id="KW-0809">Transit peptide</keyword>
<evidence type="ECO:0000256" key="1">
    <source>
        <dbReference type="ARBA" id="ARBA00004443"/>
    </source>
</evidence>
<evidence type="ECO:0000256" key="5">
    <source>
        <dbReference type="ARBA" id="ARBA00023128"/>
    </source>
</evidence>
<keyword evidence="6" id="KW-0472">Membrane</keyword>
<organism evidence="7 8">
    <name type="scientific">Parascaris univalens</name>
    <name type="common">Nematode worm</name>
    <dbReference type="NCBI Taxonomy" id="6257"/>
    <lineage>
        <taxon>Eukaryota</taxon>
        <taxon>Metazoa</taxon>
        <taxon>Ecdysozoa</taxon>
        <taxon>Nematoda</taxon>
        <taxon>Chromadorea</taxon>
        <taxon>Rhabditida</taxon>
        <taxon>Spirurina</taxon>
        <taxon>Ascaridomorpha</taxon>
        <taxon>Ascaridoidea</taxon>
        <taxon>Ascarididae</taxon>
        <taxon>Parascaris</taxon>
    </lineage>
</organism>
<dbReference type="PANTHER" id="PTHR31107">
    <property type="entry name" value="APOPTOGENIC PROTEIN 1, MITOCHONDRIAL"/>
    <property type="match status" value="1"/>
</dbReference>
<keyword evidence="7" id="KW-1185">Reference proteome</keyword>
<evidence type="ECO:0000256" key="3">
    <source>
        <dbReference type="ARBA" id="ARBA00022792"/>
    </source>
</evidence>
<dbReference type="InterPro" id="IPR018796">
    <property type="entry name" value="COA8"/>
</dbReference>
<dbReference type="GO" id="GO:0005743">
    <property type="term" value="C:mitochondrial inner membrane"/>
    <property type="evidence" value="ECO:0007669"/>
    <property type="project" value="UniProtKB-SubCell"/>
</dbReference>
<evidence type="ECO:0000313" key="8">
    <source>
        <dbReference type="WBParaSite" id="PgR026_g035_t01"/>
    </source>
</evidence>
<comment type="subcellular location">
    <subcellularLocation>
        <location evidence="1">Mitochondrion inner membrane</location>
        <topology evidence="1">Peripheral membrane protein</topology>
        <orientation evidence="1">Matrix side</orientation>
    </subcellularLocation>
</comment>
<comment type="similarity">
    <text evidence="2">Belongs to the COA8 family.</text>
</comment>
<dbReference type="Proteomes" id="UP000887569">
    <property type="component" value="Unplaced"/>
</dbReference>
<reference evidence="8" key="1">
    <citation type="submission" date="2022-11" db="UniProtKB">
        <authorList>
            <consortium name="WormBaseParasite"/>
        </authorList>
    </citation>
    <scope>IDENTIFICATION</scope>
</reference>
<sequence length="144" mass="18007">MIDRMSSDSWRKARLDRRYDWVGPPDKISRIRPIRLRRICNETATERDYREAREALNEWNSRFWAEHNTLYEQRKAEFIAKKKEEIGRLERVNANDLSQFYREFLDERKQQMAIYNREWYRRNFSLIWPALKVNLIRLRRLVRR</sequence>
<accession>A0A915B6T1</accession>
<name>A0A915B6T1_PARUN</name>
<evidence type="ECO:0000313" key="7">
    <source>
        <dbReference type="Proteomes" id="UP000887569"/>
    </source>
</evidence>
<evidence type="ECO:0000256" key="6">
    <source>
        <dbReference type="ARBA" id="ARBA00023136"/>
    </source>
</evidence>
<dbReference type="Pfam" id="PF10231">
    <property type="entry name" value="COA8"/>
    <property type="match status" value="1"/>
</dbReference>
<dbReference type="WBParaSite" id="PgR026_g035_t01">
    <property type="protein sequence ID" value="PgR026_g035_t01"/>
    <property type="gene ID" value="PgR026_g035"/>
</dbReference>
<keyword evidence="5" id="KW-0496">Mitochondrion</keyword>
<evidence type="ECO:0000256" key="2">
    <source>
        <dbReference type="ARBA" id="ARBA00005453"/>
    </source>
</evidence>
<evidence type="ECO:0000256" key="4">
    <source>
        <dbReference type="ARBA" id="ARBA00022946"/>
    </source>
</evidence>
<proteinExistence type="inferred from homology"/>
<dbReference type="AlphaFoldDB" id="A0A915B6T1"/>
<dbReference type="PANTHER" id="PTHR31107:SF2">
    <property type="entry name" value="CYTOCHROME C OXIDASE ASSEMBLY FACTOR 8"/>
    <property type="match status" value="1"/>
</dbReference>